<sequence>MGMQKDKVSDSQQNEINTKIAETLKSKSGIEKQINLSHSSTIPIKPSTISNDKQALLKGSTDPAMKKLETDKSIQNSSIGHEVKTNLVCSKIADVPNLKSNNVEKQIASSPISNLRNEKATNDTVVNKTSKTSDAGNIQMSKNNETLKSVPVDISFEEDKLQQYDKNADTRITHVKPKNDKTIVPEQSNKVTDKVASNNLSSDLDESKTLKSNIKIKNISLDKITSDKKILTSNKTRKEPLVEYDKPTIASPAVISPDEMSLKSSINGGLSNKTNQNDQKKLITSINDAKIENVPSDSAKLSLSSKTFNKESVSNKNQSKNDCFISEVSSKSSTVKNTSSEGHLTCSTEDKTSVSHPAIVLPQNLSSTGVNKDKN</sequence>
<keyword evidence="3" id="KW-1185">Reference proteome</keyword>
<proteinExistence type="predicted"/>
<gene>
    <name evidence="2" type="ORF">CEXT_268671</name>
</gene>
<dbReference type="Proteomes" id="UP001054945">
    <property type="component" value="Unassembled WGS sequence"/>
</dbReference>
<reference evidence="2 3" key="1">
    <citation type="submission" date="2021-06" db="EMBL/GenBank/DDBJ databases">
        <title>Caerostris extrusa draft genome.</title>
        <authorList>
            <person name="Kono N."/>
            <person name="Arakawa K."/>
        </authorList>
    </citation>
    <scope>NUCLEOTIDE SEQUENCE [LARGE SCALE GENOMIC DNA]</scope>
</reference>
<protein>
    <submittedName>
        <fullName evidence="2">Uncharacterized protein</fullName>
    </submittedName>
</protein>
<dbReference type="AlphaFoldDB" id="A0AAV4NHW7"/>
<evidence type="ECO:0000256" key="1">
    <source>
        <dbReference type="SAM" id="MobiDB-lite"/>
    </source>
</evidence>
<evidence type="ECO:0000313" key="3">
    <source>
        <dbReference type="Proteomes" id="UP001054945"/>
    </source>
</evidence>
<organism evidence="2 3">
    <name type="scientific">Caerostris extrusa</name>
    <name type="common">Bark spider</name>
    <name type="synonym">Caerostris bankana</name>
    <dbReference type="NCBI Taxonomy" id="172846"/>
    <lineage>
        <taxon>Eukaryota</taxon>
        <taxon>Metazoa</taxon>
        <taxon>Ecdysozoa</taxon>
        <taxon>Arthropoda</taxon>
        <taxon>Chelicerata</taxon>
        <taxon>Arachnida</taxon>
        <taxon>Araneae</taxon>
        <taxon>Araneomorphae</taxon>
        <taxon>Entelegynae</taxon>
        <taxon>Araneoidea</taxon>
        <taxon>Araneidae</taxon>
        <taxon>Caerostris</taxon>
    </lineage>
</organism>
<comment type="caution">
    <text evidence="2">The sequence shown here is derived from an EMBL/GenBank/DDBJ whole genome shotgun (WGS) entry which is preliminary data.</text>
</comment>
<feature type="region of interest" description="Disordered" evidence="1">
    <location>
        <begin position="330"/>
        <end position="375"/>
    </location>
</feature>
<name>A0AAV4NHW7_CAEEX</name>
<feature type="compositionally biased region" description="Polar residues" evidence="1">
    <location>
        <begin position="363"/>
        <end position="375"/>
    </location>
</feature>
<accession>A0AAV4NHW7</accession>
<dbReference type="EMBL" id="BPLR01003381">
    <property type="protein sequence ID" value="GIX83910.1"/>
    <property type="molecule type" value="Genomic_DNA"/>
</dbReference>
<evidence type="ECO:0000313" key="2">
    <source>
        <dbReference type="EMBL" id="GIX83910.1"/>
    </source>
</evidence>
<feature type="compositionally biased region" description="Low complexity" evidence="1">
    <location>
        <begin position="330"/>
        <end position="341"/>
    </location>
</feature>